<comment type="caution">
    <text evidence="1">The sequence shown here is derived from an EMBL/GenBank/DDBJ whole genome shotgun (WGS) entry which is preliminary data.</text>
</comment>
<organism evidence="1 2">
    <name type="scientific">Clostridium moniliforme</name>
    <dbReference type="NCBI Taxonomy" id="39489"/>
    <lineage>
        <taxon>Bacteria</taxon>
        <taxon>Bacillati</taxon>
        <taxon>Bacillota</taxon>
        <taxon>Clostridia</taxon>
        <taxon>Eubacteriales</taxon>
        <taxon>Clostridiaceae</taxon>
        <taxon>Clostridium</taxon>
    </lineage>
</organism>
<name>A0ABS4F0W5_9CLOT</name>
<reference evidence="1 2" key="1">
    <citation type="submission" date="2021-03" db="EMBL/GenBank/DDBJ databases">
        <title>Genomic Encyclopedia of Type Strains, Phase IV (KMG-IV): sequencing the most valuable type-strain genomes for metagenomic binning, comparative biology and taxonomic classification.</title>
        <authorList>
            <person name="Goeker M."/>
        </authorList>
    </citation>
    <scope>NUCLEOTIDE SEQUENCE [LARGE SCALE GENOMIC DNA]</scope>
    <source>
        <strain evidence="1 2">DSM 3984</strain>
    </source>
</reference>
<evidence type="ECO:0000313" key="2">
    <source>
        <dbReference type="Proteomes" id="UP000783390"/>
    </source>
</evidence>
<sequence length="82" mass="9458">MNEKDMINDYLSMINSSLTGYASIISQTDNQQLRETIQQMRNKDEVRQYNVYTIAKNKGYYKPAQPANETEINTVKSEVTMG</sequence>
<protein>
    <submittedName>
        <fullName evidence="1">Spore coat protein CotF</fullName>
    </submittedName>
</protein>
<dbReference type="Pfam" id="PF07875">
    <property type="entry name" value="Coat_F"/>
    <property type="match status" value="1"/>
</dbReference>
<accession>A0ABS4F0W5</accession>
<keyword evidence="1" id="KW-0167">Capsid protein</keyword>
<dbReference type="Proteomes" id="UP000783390">
    <property type="component" value="Unassembled WGS sequence"/>
</dbReference>
<gene>
    <name evidence="1" type="ORF">J2Z53_001484</name>
</gene>
<keyword evidence="2" id="KW-1185">Reference proteome</keyword>
<dbReference type="EMBL" id="JAGGJZ010000003">
    <property type="protein sequence ID" value="MBP1889901.1"/>
    <property type="molecule type" value="Genomic_DNA"/>
</dbReference>
<proteinExistence type="predicted"/>
<keyword evidence="1" id="KW-0946">Virion</keyword>
<evidence type="ECO:0000313" key="1">
    <source>
        <dbReference type="EMBL" id="MBP1889901.1"/>
    </source>
</evidence>
<dbReference type="RefSeq" id="WP_209796783.1">
    <property type="nucleotide sequence ID" value="NZ_JAGGJZ010000003.1"/>
</dbReference>
<dbReference type="InterPro" id="IPR012851">
    <property type="entry name" value="Spore_coat_CotF-like"/>
</dbReference>